<organism evidence="3 4">
    <name type="scientific">Botrytis tulipae</name>
    <dbReference type="NCBI Taxonomy" id="87230"/>
    <lineage>
        <taxon>Eukaryota</taxon>
        <taxon>Fungi</taxon>
        <taxon>Dikarya</taxon>
        <taxon>Ascomycota</taxon>
        <taxon>Pezizomycotina</taxon>
        <taxon>Leotiomycetes</taxon>
        <taxon>Helotiales</taxon>
        <taxon>Sclerotiniaceae</taxon>
        <taxon>Botrytis</taxon>
    </lineage>
</organism>
<dbReference type="AlphaFoldDB" id="A0A4Z1ECF4"/>
<feature type="transmembrane region" description="Helical" evidence="1">
    <location>
        <begin position="163"/>
        <end position="184"/>
    </location>
</feature>
<gene>
    <name evidence="3" type="ORF">BTUL_0179g00170</name>
</gene>
<keyword evidence="1" id="KW-0812">Transmembrane</keyword>
<dbReference type="EMBL" id="PQXH01000179">
    <property type="protein sequence ID" value="TGO09110.1"/>
    <property type="molecule type" value="Genomic_DNA"/>
</dbReference>
<feature type="signal peptide" evidence="2">
    <location>
        <begin position="1"/>
        <end position="23"/>
    </location>
</feature>
<keyword evidence="1" id="KW-1133">Transmembrane helix</keyword>
<dbReference type="OrthoDB" id="2396694at2759"/>
<protein>
    <submittedName>
        <fullName evidence="3">Uncharacterized protein</fullName>
    </submittedName>
</protein>
<feature type="transmembrane region" description="Helical" evidence="1">
    <location>
        <begin position="116"/>
        <end position="135"/>
    </location>
</feature>
<feature type="chain" id="PRO_5021431247" evidence="2">
    <location>
        <begin position="24"/>
        <end position="260"/>
    </location>
</feature>
<keyword evidence="1" id="KW-0472">Membrane</keyword>
<name>A0A4Z1ECF4_9HELO</name>
<reference evidence="3 4" key="1">
    <citation type="submission" date="2017-12" db="EMBL/GenBank/DDBJ databases">
        <title>Comparative genomics of Botrytis spp.</title>
        <authorList>
            <person name="Valero-Jimenez C.A."/>
            <person name="Tapia P."/>
            <person name="Veloso J."/>
            <person name="Silva-Moreno E."/>
            <person name="Staats M."/>
            <person name="Valdes J.H."/>
            <person name="Van Kan J.A.L."/>
        </authorList>
    </citation>
    <scope>NUCLEOTIDE SEQUENCE [LARGE SCALE GENOMIC DNA]</scope>
    <source>
        <strain evidence="3 4">Bt9001</strain>
    </source>
</reference>
<comment type="caution">
    <text evidence="3">The sequence shown here is derived from an EMBL/GenBank/DDBJ whole genome shotgun (WGS) entry which is preliminary data.</text>
</comment>
<feature type="transmembrane region" description="Helical" evidence="1">
    <location>
        <begin position="196"/>
        <end position="219"/>
    </location>
</feature>
<sequence length="260" mass="28363">MNTITRFPHMYLLYLLCIPSVLADNTQSNAFSVEASCYSLPYGGWGFFSHILTYYTVIVMCCHKRPATPWIESTPDSTWNKAIAIVKLLFTVIPAIKTMVTCNHAWQFETIAAMKLALSLTSGFIAIFPSFWWLLLYLPGVVAGTAGTISLASSNFSPRMSTITAVFGGVGLAIAIATVFIFCLRFSGREKNPFGTGALIGLSGYASCVPICLVFGALYSDWVLAIVADNLMGYPSGQSKSVQALWVLYMVGKRLNLLTI</sequence>
<evidence type="ECO:0000313" key="3">
    <source>
        <dbReference type="EMBL" id="TGO09110.1"/>
    </source>
</evidence>
<dbReference type="Proteomes" id="UP000297777">
    <property type="component" value="Unassembled WGS sequence"/>
</dbReference>
<evidence type="ECO:0000313" key="4">
    <source>
        <dbReference type="Proteomes" id="UP000297777"/>
    </source>
</evidence>
<keyword evidence="2" id="KW-0732">Signal</keyword>
<evidence type="ECO:0000256" key="2">
    <source>
        <dbReference type="SAM" id="SignalP"/>
    </source>
</evidence>
<proteinExistence type="predicted"/>
<accession>A0A4Z1ECF4</accession>
<feature type="transmembrane region" description="Helical" evidence="1">
    <location>
        <begin position="45"/>
        <end position="62"/>
    </location>
</feature>
<evidence type="ECO:0000256" key="1">
    <source>
        <dbReference type="SAM" id="Phobius"/>
    </source>
</evidence>
<keyword evidence="4" id="KW-1185">Reference proteome</keyword>